<feature type="binding site" evidence="12">
    <location>
        <begin position="142"/>
        <end position="144"/>
    </location>
    <ligand>
        <name>FAD</name>
        <dbReference type="ChEBI" id="CHEBI:57692"/>
    </ligand>
</feature>
<comment type="cofactor">
    <cofactor evidence="12 14">
        <name>FAD</name>
        <dbReference type="ChEBI" id="CHEBI:57692"/>
    </cofactor>
    <text evidence="12 14">Binds 1 FAD per subunit.</text>
</comment>
<dbReference type="FunFam" id="3.30.390.30:FF:000001">
    <property type="entry name" value="Dihydrolipoyl dehydrogenase"/>
    <property type="match status" value="1"/>
</dbReference>
<keyword evidence="4 14" id="KW-0285">Flavoprotein</keyword>
<dbReference type="InterPro" id="IPR006258">
    <property type="entry name" value="Lipoamide_DH"/>
</dbReference>
<dbReference type="InterPro" id="IPR001100">
    <property type="entry name" value="Pyr_nuc-diS_OxRdtase"/>
</dbReference>
<evidence type="ECO:0000256" key="14">
    <source>
        <dbReference type="RuleBase" id="RU003692"/>
    </source>
</evidence>
<dbReference type="KEGG" id="pbap:Pla133_47070"/>
<keyword evidence="7 12" id="KW-0520">NAD</keyword>
<feature type="disulfide bond" description="Redox-active" evidence="13">
    <location>
        <begin position="42"/>
        <end position="47"/>
    </location>
</feature>
<dbReference type="PRINTS" id="PR00368">
    <property type="entry name" value="FADPNR"/>
</dbReference>
<keyword evidence="9 14" id="KW-0676">Redox-active center</keyword>
<gene>
    <name evidence="17" type="primary">pdhD</name>
    <name evidence="17" type="ORF">Pla133_47070</name>
</gene>
<dbReference type="PROSITE" id="PS00076">
    <property type="entry name" value="PYRIDINE_REDOX_1"/>
    <property type="match status" value="1"/>
</dbReference>
<evidence type="ECO:0000256" key="11">
    <source>
        <dbReference type="PIRSR" id="PIRSR000350-2"/>
    </source>
</evidence>
<protein>
    <recommendedName>
        <fullName evidence="3 14">Dihydrolipoyl dehydrogenase</fullName>
        <ecNumber evidence="2 14">1.8.1.4</ecNumber>
    </recommendedName>
</protein>
<evidence type="ECO:0000256" key="5">
    <source>
        <dbReference type="ARBA" id="ARBA00022827"/>
    </source>
</evidence>
<evidence type="ECO:0000256" key="3">
    <source>
        <dbReference type="ARBA" id="ARBA00016961"/>
    </source>
</evidence>
<evidence type="ECO:0000259" key="16">
    <source>
        <dbReference type="Pfam" id="PF07992"/>
    </source>
</evidence>
<evidence type="ECO:0000256" key="1">
    <source>
        <dbReference type="ARBA" id="ARBA00007532"/>
    </source>
</evidence>
<evidence type="ECO:0000259" key="15">
    <source>
        <dbReference type="Pfam" id="PF02852"/>
    </source>
</evidence>
<dbReference type="GO" id="GO:0004148">
    <property type="term" value="F:dihydrolipoyl dehydrogenase (NADH) activity"/>
    <property type="evidence" value="ECO:0007669"/>
    <property type="project" value="UniProtKB-EC"/>
</dbReference>
<dbReference type="Proteomes" id="UP000316921">
    <property type="component" value="Chromosome"/>
</dbReference>
<feature type="domain" description="FAD/NAD(P)-binding" evidence="16">
    <location>
        <begin position="6"/>
        <end position="324"/>
    </location>
</feature>
<dbReference type="Pfam" id="PF07992">
    <property type="entry name" value="Pyr_redox_2"/>
    <property type="match status" value="1"/>
</dbReference>
<name>A0A518BRI0_9BACT</name>
<dbReference type="Gene3D" id="3.50.50.60">
    <property type="entry name" value="FAD/NAD(P)-binding domain"/>
    <property type="match status" value="2"/>
</dbReference>
<evidence type="ECO:0000256" key="9">
    <source>
        <dbReference type="ARBA" id="ARBA00023284"/>
    </source>
</evidence>
<proteinExistence type="inferred from homology"/>
<comment type="miscellaneous">
    <text evidence="14">The active site is a redox-active disulfide bond.</text>
</comment>
<keyword evidence="18" id="KW-1185">Reference proteome</keyword>
<dbReference type="InterPro" id="IPR050151">
    <property type="entry name" value="Class-I_Pyr_Nuc-Dis_Oxidored"/>
</dbReference>
<feature type="domain" description="Pyridine nucleotide-disulphide oxidoreductase dimerisation" evidence="15">
    <location>
        <begin position="343"/>
        <end position="452"/>
    </location>
</feature>
<dbReference type="PANTHER" id="PTHR22912:SF160">
    <property type="entry name" value="DIHYDROLIPOYL DEHYDROGENASE"/>
    <property type="match status" value="1"/>
</dbReference>
<dbReference type="NCBIfam" id="TIGR01350">
    <property type="entry name" value="lipoamide_DH"/>
    <property type="match status" value="1"/>
</dbReference>
<sequence>MAKSRKVVVIGAGPAGYVCAIRLAQLGQQVTVVEKDALGGTCLNVGCIPSKAMIAAGSLMDKIGKASALGLTVEGMSLDVEKLVSWKASVVAKLTGGVGILLKNHGCEVVYGAATIVDKNTVSVTGKDGKQTIQCDDIVIATGSVPLAIPGFEFGESVWSSTEALAPKALPKRLLVIGGGYIGLELGMMYRKLGSEVTVVEATAGALPGQDRDCVKVIERSMKKMKIDFIANAFAKGYEAKKKGLEVRIEVEGKSRVIECDQILCTVGRKPFSEGLGLDKVGLSTEKPGFIPVDDQMRTKVPNIYCIGDIAGQPMLAHKGSKEGLVAAAVIAGQNERYDVRCVPAVIFTAPEMASVGMLEDEAKSKGIEVVTGQFPFAASGRAMSLMETDGFVKIVADAKTDEVLGVHMVGPEVTELVAEAALAIEMGATTEDLARTIHAHPTLPEAMMEAAEAVHRMAVHIYQKPE</sequence>
<dbReference type="InterPro" id="IPR036188">
    <property type="entry name" value="FAD/NAD-bd_sf"/>
</dbReference>
<evidence type="ECO:0000256" key="8">
    <source>
        <dbReference type="ARBA" id="ARBA00023157"/>
    </source>
</evidence>
<evidence type="ECO:0000313" key="18">
    <source>
        <dbReference type="Proteomes" id="UP000316921"/>
    </source>
</evidence>
<feature type="binding site" evidence="12">
    <location>
        <position position="201"/>
    </location>
    <ligand>
        <name>NAD(+)</name>
        <dbReference type="ChEBI" id="CHEBI:57540"/>
    </ligand>
</feature>
<keyword evidence="5 12" id="KW-0274">FAD</keyword>
<feature type="binding site" evidence="12">
    <location>
        <begin position="178"/>
        <end position="185"/>
    </location>
    <ligand>
        <name>NAD(+)</name>
        <dbReference type="ChEBI" id="CHEBI:57540"/>
    </ligand>
</feature>
<keyword evidence="6 14" id="KW-0560">Oxidoreductase</keyword>
<dbReference type="AlphaFoldDB" id="A0A518BRI0"/>
<dbReference type="PRINTS" id="PR00411">
    <property type="entry name" value="PNDRDTASEI"/>
</dbReference>
<dbReference type="Gene3D" id="3.30.390.30">
    <property type="match status" value="1"/>
</dbReference>
<dbReference type="PIRSF" id="PIRSF000350">
    <property type="entry name" value="Mercury_reductase_MerA"/>
    <property type="match status" value="1"/>
</dbReference>
<evidence type="ECO:0000256" key="4">
    <source>
        <dbReference type="ARBA" id="ARBA00022630"/>
    </source>
</evidence>
<evidence type="ECO:0000256" key="6">
    <source>
        <dbReference type="ARBA" id="ARBA00023002"/>
    </source>
</evidence>
<evidence type="ECO:0000256" key="2">
    <source>
        <dbReference type="ARBA" id="ARBA00012608"/>
    </source>
</evidence>
<feature type="binding site" evidence="12">
    <location>
        <position position="268"/>
    </location>
    <ligand>
        <name>NAD(+)</name>
        <dbReference type="ChEBI" id="CHEBI:57540"/>
    </ligand>
</feature>
<dbReference type="PANTHER" id="PTHR22912">
    <property type="entry name" value="DISULFIDE OXIDOREDUCTASE"/>
    <property type="match status" value="1"/>
</dbReference>
<feature type="binding site" evidence="12">
    <location>
        <position position="309"/>
    </location>
    <ligand>
        <name>FAD</name>
        <dbReference type="ChEBI" id="CHEBI:57692"/>
    </ligand>
</feature>
<feature type="binding site" evidence="12">
    <location>
        <begin position="315"/>
        <end position="318"/>
    </location>
    <ligand>
        <name>FAD</name>
        <dbReference type="ChEBI" id="CHEBI:57692"/>
    </ligand>
</feature>
<dbReference type="GO" id="GO:0050660">
    <property type="term" value="F:flavin adenine dinucleotide binding"/>
    <property type="evidence" value="ECO:0007669"/>
    <property type="project" value="InterPro"/>
</dbReference>
<organism evidence="17 18">
    <name type="scientific">Engelhardtia mirabilis</name>
    <dbReference type="NCBI Taxonomy" id="2528011"/>
    <lineage>
        <taxon>Bacteria</taxon>
        <taxon>Pseudomonadati</taxon>
        <taxon>Planctomycetota</taxon>
        <taxon>Planctomycetia</taxon>
        <taxon>Planctomycetia incertae sedis</taxon>
        <taxon>Engelhardtia</taxon>
    </lineage>
</organism>
<dbReference type="InterPro" id="IPR023753">
    <property type="entry name" value="FAD/NAD-binding_dom"/>
</dbReference>
<comment type="catalytic activity">
    <reaction evidence="10 14">
        <text>N(6)-[(R)-dihydrolipoyl]-L-lysyl-[protein] + NAD(+) = N(6)-[(R)-lipoyl]-L-lysyl-[protein] + NADH + H(+)</text>
        <dbReference type="Rhea" id="RHEA:15045"/>
        <dbReference type="Rhea" id="RHEA-COMP:10474"/>
        <dbReference type="Rhea" id="RHEA-COMP:10475"/>
        <dbReference type="ChEBI" id="CHEBI:15378"/>
        <dbReference type="ChEBI" id="CHEBI:57540"/>
        <dbReference type="ChEBI" id="CHEBI:57945"/>
        <dbReference type="ChEBI" id="CHEBI:83099"/>
        <dbReference type="ChEBI" id="CHEBI:83100"/>
        <dbReference type="EC" id="1.8.1.4"/>
    </reaction>
</comment>
<evidence type="ECO:0000256" key="13">
    <source>
        <dbReference type="PIRSR" id="PIRSR000350-4"/>
    </source>
</evidence>
<dbReference type="InterPro" id="IPR004099">
    <property type="entry name" value="Pyr_nucl-diS_OxRdtase_dimer"/>
</dbReference>
<evidence type="ECO:0000256" key="10">
    <source>
        <dbReference type="ARBA" id="ARBA00049187"/>
    </source>
</evidence>
<comment type="similarity">
    <text evidence="1 14">Belongs to the class-I pyridine nucleotide-disulfide oxidoreductase family.</text>
</comment>
<evidence type="ECO:0000313" key="17">
    <source>
        <dbReference type="EMBL" id="QDU69587.1"/>
    </source>
</evidence>
<dbReference type="GO" id="GO:0006103">
    <property type="term" value="P:2-oxoglutarate metabolic process"/>
    <property type="evidence" value="ECO:0007669"/>
    <property type="project" value="TreeGrafter"/>
</dbReference>
<dbReference type="EMBL" id="CP036287">
    <property type="protein sequence ID" value="QDU69587.1"/>
    <property type="molecule type" value="Genomic_DNA"/>
</dbReference>
<keyword evidence="8" id="KW-1015">Disulfide bond</keyword>
<dbReference type="InterPro" id="IPR016156">
    <property type="entry name" value="FAD/NAD-linked_Rdtase_dimer_sf"/>
</dbReference>
<evidence type="ECO:0000256" key="12">
    <source>
        <dbReference type="PIRSR" id="PIRSR000350-3"/>
    </source>
</evidence>
<evidence type="ECO:0000256" key="7">
    <source>
        <dbReference type="ARBA" id="ARBA00023027"/>
    </source>
</evidence>
<dbReference type="RefSeq" id="WP_145069617.1">
    <property type="nucleotide sequence ID" value="NZ_CP036287.1"/>
</dbReference>
<reference evidence="17 18" key="1">
    <citation type="submission" date="2019-02" db="EMBL/GenBank/DDBJ databases">
        <title>Deep-cultivation of Planctomycetes and their phenomic and genomic characterization uncovers novel biology.</title>
        <authorList>
            <person name="Wiegand S."/>
            <person name="Jogler M."/>
            <person name="Boedeker C."/>
            <person name="Pinto D."/>
            <person name="Vollmers J."/>
            <person name="Rivas-Marin E."/>
            <person name="Kohn T."/>
            <person name="Peeters S.H."/>
            <person name="Heuer A."/>
            <person name="Rast P."/>
            <person name="Oberbeckmann S."/>
            <person name="Bunk B."/>
            <person name="Jeske O."/>
            <person name="Meyerdierks A."/>
            <person name="Storesund J.E."/>
            <person name="Kallscheuer N."/>
            <person name="Luecker S."/>
            <person name="Lage O.M."/>
            <person name="Pohl T."/>
            <person name="Merkel B.J."/>
            <person name="Hornburger P."/>
            <person name="Mueller R.-W."/>
            <person name="Bruemmer F."/>
            <person name="Labrenz M."/>
            <person name="Spormann A.M."/>
            <person name="Op den Camp H."/>
            <person name="Overmann J."/>
            <person name="Amann R."/>
            <person name="Jetten M.S.M."/>
            <person name="Mascher T."/>
            <person name="Medema M.H."/>
            <person name="Devos D.P."/>
            <person name="Kaster A.-K."/>
            <person name="Ovreas L."/>
            <person name="Rohde M."/>
            <person name="Galperin M.Y."/>
            <person name="Jogler C."/>
        </authorList>
    </citation>
    <scope>NUCLEOTIDE SEQUENCE [LARGE SCALE GENOMIC DNA]</scope>
    <source>
        <strain evidence="17 18">Pla133</strain>
    </source>
</reference>
<dbReference type="SUPFAM" id="SSF51905">
    <property type="entry name" value="FAD/NAD(P)-binding domain"/>
    <property type="match status" value="1"/>
</dbReference>
<feature type="binding site" evidence="12">
    <location>
        <position position="51"/>
    </location>
    <ligand>
        <name>FAD</name>
        <dbReference type="ChEBI" id="CHEBI:57692"/>
    </ligand>
</feature>
<keyword evidence="12" id="KW-0547">Nucleotide-binding</keyword>
<accession>A0A518BRI0</accession>
<feature type="active site" description="Proton acceptor" evidence="11">
    <location>
        <position position="441"/>
    </location>
</feature>
<dbReference type="Pfam" id="PF02852">
    <property type="entry name" value="Pyr_redox_dim"/>
    <property type="match status" value="1"/>
</dbReference>
<dbReference type="SUPFAM" id="SSF55424">
    <property type="entry name" value="FAD/NAD-linked reductases, dimerisation (C-terminal) domain"/>
    <property type="match status" value="1"/>
</dbReference>
<dbReference type="InterPro" id="IPR012999">
    <property type="entry name" value="Pyr_OxRdtase_I_AS"/>
</dbReference>
<dbReference type="EC" id="1.8.1.4" evidence="2 14"/>